<keyword evidence="1" id="KW-0812">Transmembrane</keyword>
<feature type="chain" id="PRO_5045329757" evidence="2">
    <location>
        <begin position="25"/>
        <end position="247"/>
    </location>
</feature>
<organism evidence="3 4">
    <name type="scientific">Demequina zhanjiangensis</name>
    <dbReference type="NCBI Taxonomy" id="3051659"/>
    <lineage>
        <taxon>Bacteria</taxon>
        <taxon>Bacillati</taxon>
        <taxon>Actinomycetota</taxon>
        <taxon>Actinomycetes</taxon>
        <taxon>Micrococcales</taxon>
        <taxon>Demequinaceae</taxon>
        <taxon>Demequina</taxon>
    </lineage>
</organism>
<reference evidence="3" key="1">
    <citation type="submission" date="2023-06" db="EMBL/GenBank/DDBJ databases">
        <title>SYSU T00b26.</title>
        <authorList>
            <person name="Gao L."/>
            <person name="Fang B.-Z."/>
            <person name="Li W.-J."/>
        </authorList>
    </citation>
    <scope>NUCLEOTIDE SEQUENCE</scope>
    <source>
        <strain evidence="3">SYSU T00b26</strain>
    </source>
</reference>
<protein>
    <submittedName>
        <fullName evidence="3">Uncharacterized protein</fullName>
    </submittedName>
</protein>
<feature type="transmembrane region" description="Helical" evidence="1">
    <location>
        <begin position="217"/>
        <end position="238"/>
    </location>
</feature>
<keyword evidence="1" id="KW-0472">Membrane</keyword>
<comment type="caution">
    <text evidence="3">The sequence shown here is derived from an EMBL/GenBank/DDBJ whole genome shotgun (WGS) entry which is preliminary data.</text>
</comment>
<keyword evidence="1" id="KW-1133">Transmembrane helix</keyword>
<evidence type="ECO:0000256" key="1">
    <source>
        <dbReference type="SAM" id="Phobius"/>
    </source>
</evidence>
<accession>A0ABT8FZG6</accession>
<gene>
    <name evidence="3" type="ORF">QQX04_04715</name>
</gene>
<dbReference type="Proteomes" id="UP001172738">
    <property type="component" value="Unassembled WGS sequence"/>
</dbReference>
<proteinExistence type="predicted"/>
<evidence type="ECO:0000256" key="2">
    <source>
        <dbReference type="SAM" id="SignalP"/>
    </source>
</evidence>
<sequence length="247" mass="25111">MRHAPPLVAALTGALLALGPAASAETSAQPDEGARTYDFPDTCDADAIANGDAECVDGTIDIDLHADGSATWTRETAYPRDAFEAYIATYEDWSGTLEEYLDDQLADASADGAAVSSAVTDALLTVTFTSELTDDDALLMGFALASDDELYAAIDISSVVGVSLVTLTAPGTVQETNGSLDGLTVTWGATALAELDELDVNALTSGGPAGSSEFPAWLLPTGIGLVVLLGVAGFLGFARGPGGRGDG</sequence>
<dbReference type="EMBL" id="JAUHPV010000002">
    <property type="protein sequence ID" value="MDN4472290.1"/>
    <property type="molecule type" value="Genomic_DNA"/>
</dbReference>
<evidence type="ECO:0000313" key="4">
    <source>
        <dbReference type="Proteomes" id="UP001172738"/>
    </source>
</evidence>
<evidence type="ECO:0000313" key="3">
    <source>
        <dbReference type="EMBL" id="MDN4472290.1"/>
    </source>
</evidence>
<name>A0ABT8FZG6_9MICO</name>
<keyword evidence="4" id="KW-1185">Reference proteome</keyword>
<dbReference type="RefSeq" id="WP_301126727.1">
    <property type="nucleotide sequence ID" value="NZ_JAUHPV010000002.1"/>
</dbReference>
<keyword evidence="2" id="KW-0732">Signal</keyword>
<feature type="signal peptide" evidence="2">
    <location>
        <begin position="1"/>
        <end position="24"/>
    </location>
</feature>